<comment type="caution">
    <text evidence="2">The sequence shown here is derived from an EMBL/GenBank/DDBJ whole genome shotgun (WGS) entry which is preliminary data.</text>
</comment>
<evidence type="ECO:0000313" key="3">
    <source>
        <dbReference type="Proteomes" id="UP000248889"/>
    </source>
</evidence>
<organism evidence="2 3">
    <name type="scientific">Streptacidiphilus pinicola</name>
    <dbReference type="NCBI Taxonomy" id="2219663"/>
    <lineage>
        <taxon>Bacteria</taxon>
        <taxon>Bacillati</taxon>
        <taxon>Actinomycetota</taxon>
        <taxon>Actinomycetes</taxon>
        <taxon>Kitasatosporales</taxon>
        <taxon>Streptomycetaceae</taxon>
        <taxon>Streptacidiphilus</taxon>
    </lineage>
</organism>
<feature type="compositionally biased region" description="Basic and acidic residues" evidence="1">
    <location>
        <begin position="1"/>
        <end position="12"/>
    </location>
</feature>
<keyword evidence="3" id="KW-1185">Reference proteome</keyword>
<dbReference type="EMBL" id="QKYN01000073">
    <property type="protein sequence ID" value="RAG84002.1"/>
    <property type="molecule type" value="Genomic_DNA"/>
</dbReference>
<evidence type="ECO:0000256" key="1">
    <source>
        <dbReference type="SAM" id="MobiDB-lite"/>
    </source>
</evidence>
<dbReference type="AlphaFoldDB" id="A0A2X0IG21"/>
<evidence type="ECO:0000313" key="2">
    <source>
        <dbReference type="EMBL" id="RAG84002.1"/>
    </source>
</evidence>
<reference evidence="2 3" key="1">
    <citation type="submission" date="2018-06" db="EMBL/GenBank/DDBJ databases">
        <title>Streptacidiphilus pinicola sp. nov., isolated from pine grove soil.</title>
        <authorList>
            <person name="Roh S.G."/>
            <person name="Park S."/>
            <person name="Kim M.-K."/>
            <person name="Yun B.-R."/>
            <person name="Park J."/>
            <person name="Kim M.J."/>
            <person name="Kim Y.S."/>
            <person name="Kim S.B."/>
        </authorList>
    </citation>
    <scope>NUCLEOTIDE SEQUENCE [LARGE SCALE GENOMIC DNA]</scope>
    <source>
        <strain evidence="2 3">MMS16-CNU450</strain>
    </source>
</reference>
<gene>
    <name evidence="2" type="ORF">DN069_19020</name>
</gene>
<name>A0A2X0IG21_9ACTN</name>
<dbReference type="Proteomes" id="UP000248889">
    <property type="component" value="Unassembled WGS sequence"/>
</dbReference>
<protein>
    <submittedName>
        <fullName evidence="2">Uncharacterized protein</fullName>
    </submittedName>
</protein>
<feature type="region of interest" description="Disordered" evidence="1">
    <location>
        <begin position="1"/>
        <end position="109"/>
    </location>
</feature>
<accession>A0A2X0IG21</accession>
<sequence length="129" mass="14416">MIRPYPRFEARSLNRPRLPPRRPVPRPRRRRPARLPDRHRRRRRAPPRRTAGRAALFHRVKPTPPALGSVPDGKSVQVPRRPGGWMSALSATPARSGPSRTAQPAAAGSFLSSWRASVSASAPLPFWSL</sequence>
<feature type="compositionally biased region" description="Basic residues" evidence="1">
    <location>
        <begin position="18"/>
        <end position="61"/>
    </location>
</feature>
<proteinExistence type="predicted"/>